<dbReference type="OrthoDB" id="10516246at2759"/>
<accession>A0A8K0L501</accession>
<evidence type="ECO:0000313" key="2">
    <source>
        <dbReference type="EMBL" id="KAG8629996.1"/>
    </source>
</evidence>
<gene>
    <name evidence="2" type="ORF">KVT40_001615</name>
</gene>
<dbReference type="EMBL" id="JAESVG020000002">
    <property type="protein sequence ID" value="KAG8629996.1"/>
    <property type="molecule type" value="Genomic_DNA"/>
</dbReference>
<feature type="region of interest" description="Disordered" evidence="1">
    <location>
        <begin position="70"/>
        <end position="97"/>
    </location>
</feature>
<organism evidence="2 3">
    <name type="scientific">Elsinoe batatas</name>
    <dbReference type="NCBI Taxonomy" id="2601811"/>
    <lineage>
        <taxon>Eukaryota</taxon>
        <taxon>Fungi</taxon>
        <taxon>Dikarya</taxon>
        <taxon>Ascomycota</taxon>
        <taxon>Pezizomycotina</taxon>
        <taxon>Dothideomycetes</taxon>
        <taxon>Dothideomycetidae</taxon>
        <taxon>Myriangiales</taxon>
        <taxon>Elsinoaceae</taxon>
        <taxon>Elsinoe</taxon>
    </lineage>
</organism>
<proteinExistence type="predicted"/>
<protein>
    <submittedName>
        <fullName evidence="2">Uncharacterized protein</fullName>
    </submittedName>
</protein>
<evidence type="ECO:0000313" key="3">
    <source>
        <dbReference type="Proteomes" id="UP000809789"/>
    </source>
</evidence>
<comment type="caution">
    <text evidence="2">The sequence shown here is derived from an EMBL/GenBank/DDBJ whole genome shotgun (WGS) entry which is preliminary data.</text>
</comment>
<dbReference type="Proteomes" id="UP000809789">
    <property type="component" value="Unassembled WGS sequence"/>
</dbReference>
<keyword evidence="3" id="KW-1185">Reference proteome</keyword>
<evidence type="ECO:0000256" key="1">
    <source>
        <dbReference type="SAM" id="MobiDB-lite"/>
    </source>
</evidence>
<sequence length="97" mass="11018">MCNSKRAPVWMGDEPLCFISTMNVGQYGQEVKRFQDDHKHPKQKPILINSQVLIFLIYSPLPSRISALSTGLPSTRPSPFRRPLTYGNPPKSHQNLI</sequence>
<dbReference type="AlphaFoldDB" id="A0A8K0L501"/>
<reference evidence="2" key="1">
    <citation type="submission" date="2021-07" db="EMBL/GenBank/DDBJ databases">
        <title>Elsinoe batatas strain:CRI-CJ2 Genome sequencing and assembly.</title>
        <authorList>
            <person name="Huang L."/>
        </authorList>
    </citation>
    <scope>NUCLEOTIDE SEQUENCE</scope>
    <source>
        <strain evidence="2">CRI-CJ2</strain>
    </source>
</reference>
<name>A0A8K0L501_9PEZI</name>